<feature type="signal peptide" evidence="2">
    <location>
        <begin position="1"/>
        <end position="18"/>
    </location>
</feature>
<dbReference type="EMBL" id="JAQQWN010000004">
    <property type="protein sequence ID" value="KAK8090025.1"/>
    <property type="molecule type" value="Genomic_DNA"/>
</dbReference>
<evidence type="ECO:0000259" key="3">
    <source>
        <dbReference type="Pfam" id="PF10342"/>
    </source>
</evidence>
<sequence>MQFFTVPMLFAAMVAAKASFTNTDFDVEAGKPFKLTWDGASGPVTILLKSGPSGNLKTVSTLTSGATGKEFIFTPDGSLPKDMYAFEINDGTEPNYSAQFPLGNGAAPSSAASAATSATSTAAKSSYAVSSTFASSTITATASSSAAASSASASAPASATVSGSSSAAASASMSASASASASKSASSSAASTPTTLPNTNGAASAHAPLALLAGAAALVL</sequence>
<reference evidence="4 5" key="1">
    <citation type="submission" date="2023-01" db="EMBL/GenBank/DDBJ databases">
        <title>Analysis of 21 Apiospora genomes using comparative genomics revels a genus with tremendous synthesis potential of carbohydrate active enzymes and secondary metabolites.</title>
        <authorList>
            <person name="Sorensen T."/>
        </authorList>
    </citation>
    <scope>NUCLEOTIDE SEQUENCE [LARGE SCALE GENOMIC DNA]</scope>
    <source>
        <strain evidence="4 5">CBS 114990</strain>
    </source>
</reference>
<dbReference type="Pfam" id="PF10342">
    <property type="entry name" value="Kre9_KNH"/>
    <property type="match status" value="1"/>
</dbReference>
<evidence type="ECO:0000256" key="1">
    <source>
        <dbReference type="ARBA" id="ARBA00022729"/>
    </source>
</evidence>
<dbReference type="GeneID" id="92042361"/>
<keyword evidence="5" id="KW-1185">Reference proteome</keyword>
<name>A0ABR1X3Q4_9PEZI</name>
<proteinExistence type="predicted"/>
<gene>
    <name evidence="4" type="ORF">PG997_004986</name>
</gene>
<evidence type="ECO:0000313" key="4">
    <source>
        <dbReference type="EMBL" id="KAK8090025.1"/>
    </source>
</evidence>
<feature type="chain" id="PRO_5046576638" description="Yeast cell wall synthesis Kre9/Knh1-like N-terminal domain-containing protein" evidence="2">
    <location>
        <begin position="19"/>
        <end position="220"/>
    </location>
</feature>
<feature type="domain" description="Yeast cell wall synthesis Kre9/Knh1-like N-terminal" evidence="3">
    <location>
        <begin position="26"/>
        <end position="101"/>
    </location>
</feature>
<dbReference type="Proteomes" id="UP001433268">
    <property type="component" value="Unassembled WGS sequence"/>
</dbReference>
<organism evidence="4 5">
    <name type="scientific">Apiospora hydei</name>
    <dbReference type="NCBI Taxonomy" id="1337664"/>
    <lineage>
        <taxon>Eukaryota</taxon>
        <taxon>Fungi</taxon>
        <taxon>Dikarya</taxon>
        <taxon>Ascomycota</taxon>
        <taxon>Pezizomycotina</taxon>
        <taxon>Sordariomycetes</taxon>
        <taxon>Xylariomycetidae</taxon>
        <taxon>Amphisphaeriales</taxon>
        <taxon>Apiosporaceae</taxon>
        <taxon>Apiospora</taxon>
    </lineage>
</organism>
<dbReference type="PANTHER" id="PTHR40633:SF1">
    <property type="entry name" value="GPI ANCHORED SERINE-THREONINE RICH PROTEIN (AFU_ORTHOLOGUE AFUA_1G03630)"/>
    <property type="match status" value="1"/>
</dbReference>
<comment type="caution">
    <text evidence="4">The sequence shown here is derived from an EMBL/GenBank/DDBJ whole genome shotgun (WGS) entry which is preliminary data.</text>
</comment>
<dbReference type="InterPro" id="IPR018466">
    <property type="entry name" value="Kre9/Knh1-like_N"/>
</dbReference>
<accession>A0ABR1X3Q4</accession>
<protein>
    <recommendedName>
        <fullName evidence="3">Yeast cell wall synthesis Kre9/Knh1-like N-terminal domain-containing protein</fullName>
    </recommendedName>
</protein>
<evidence type="ECO:0000313" key="5">
    <source>
        <dbReference type="Proteomes" id="UP001433268"/>
    </source>
</evidence>
<dbReference type="RefSeq" id="XP_066672919.1">
    <property type="nucleotide sequence ID" value="XM_066809301.1"/>
</dbReference>
<dbReference type="PANTHER" id="PTHR40633">
    <property type="entry name" value="MATRIX PROTEIN, PUTATIVE (AFU_ORTHOLOGUE AFUA_8G05410)-RELATED"/>
    <property type="match status" value="1"/>
</dbReference>
<evidence type="ECO:0000256" key="2">
    <source>
        <dbReference type="SAM" id="SignalP"/>
    </source>
</evidence>
<dbReference type="InterPro" id="IPR052982">
    <property type="entry name" value="SRP1/TIP1-like"/>
</dbReference>
<keyword evidence="1 2" id="KW-0732">Signal</keyword>